<dbReference type="RefSeq" id="XP_064855227.1">
    <property type="nucleotide sequence ID" value="XM_064999155.1"/>
</dbReference>
<feature type="transmembrane region" description="Helical" evidence="6">
    <location>
        <begin position="126"/>
        <end position="146"/>
    </location>
</feature>
<comment type="caution">
    <text evidence="8">The sequence shown here is derived from an EMBL/GenBank/DDBJ whole genome shotgun (WGS) entry which is preliminary data.</text>
</comment>
<keyword evidence="5 6" id="KW-0472">Membrane</keyword>
<keyword evidence="3 6" id="KW-0812">Transmembrane</keyword>
<reference evidence="8 9" key="1">
    <citation type="journal article" date="2023" name="Elife">
        <title>Identification of key yeast species and microbe-microbe interactions impacting larval growth of Drosophila in the wild.</title>
        <authorList>
            <person name="Mure A."/>
            <person name="Sugiura Y."/>
            <person name="Maeda R."/>
            <person name="Honda K."/>
            <person name="Sakurai N."/>
            <person name="Takahashi Y."/>
            <person name="Watada M."/>
            <person name="Katoh T."/>
            <person name="Gotoh A."/>
            <person name="Gotoh Y."/>
            <person name="Taniguchi I."/>
            <person name="Nakamura K."/>
            <person name="Hayashi T."/>
            <person name="Katayama T."/>
            <person name="Uemura T."/>
            <person name="Hattori Y."/>
        </authorList>
    </citation>
    <scope>NUCLEOTIDE SEQUENCE [LARGE SCALE GENOMIC DNA]</scope>
    <source>
        <strain evidence="8 9">SC-9</strain>
    </source>
</reference>
<feature type="transmembrane region" description="Helical" evidence="6">
    <location>
        <begin position="152"/>
        <end position="174"/>
    </location>
</feature>
<dbReference type="GeneID" id="90076220"/>
<name>A0AAV5QU39_9ASCO</name>
<organism evidence="8 9">
    <name type="scientific">Saccharomycopsis crataegensis</name>
    <dbReference type="NCBI Taxonomy" id="43959"/>
    <lineage>
        <taxon>Eukaryota</taxon>
        <taxon>Fungi</taxon>
        <taxon>Dikarya</taxon>
        <taxon>Ascomycota</taxon>
        <taxon>Saccharomycotina</taxon>
        <taxon>Saccharomycetes</taxon>
        <taxon>Saccharomycopsidaceae</taxon>
        <taxon>Saccharomycopsis</taxon>
    </lineage>
</organism>
<evidence type="ECO:0000313" key="9">
    <source>
        <dbReference type="Proteomes" id="UP001360560"/>
    </source>
</evidence>
<feature type="domain" description="Major facilitator superfamily (MFS) profile" evidence="7">
    <location>
        <begin position="60"/>
        <end position="492"/>
    </location>
</feature>
<feature type="transmembrane region" description="Helical" evidence="6">
    <location>
        <begin position="370"/>
        <end position="388"/>
    </location>
</feature>
<proteinExistence type="predicted"/>
<dbReference type="GO" id="GO:0016020">
    <property type="term" value="C:membrane"/>
    <property type="evidence" value="ECO:0007669"/>
    <property type="project" value="UniProtKB-SubCell"/>
</dbReference>
<dbReference type="InterPro" id="IPR036259">
    <property type="entry name" value="MFS_trans_sf"/>
</dbReference>
<dbReference type="FunFam" id="1.20.1250.20:FF:000068">
    <property type="entry name" value="MFS general substrate transporter"/>
    <property type="match status" value="1"/>
</dbReference>
<comment type="subcellular location">
    <subcellularLocation>
        <location evidence="1">Membrane</location>
        <topology evidence="1">Multi-pass membrane protein</topology>
    </subcellularLocation>
</comment>
<evidence type="ECO:0000256" key="2">
    <source>
        <dbReference type="ARBA" id="ARBA00022448"/>
    </source>
</evidence>
<feature type="transmembrane region" description="Helical" evidence="6">
    <location>
        <begin position="342"/>
        <end position="361"/>
    </location>
</feature>
<dbReference type="Pfam" id="PF07690">
    <property type="entry name" value="MFS_1"/>
    <property type="match status" value="1"/>
</dbReference>
<keyword evidence="2" id="KW-0813">Transport</keyword>
<feature type="transmembrane region" description="Helical" evidence="6">
    <location>
        <begin position="400"/>
        <end position="420"/>
    </location>
</feature>
<dbReference type="GO" id="GO:0022857">
    <property type="term" value="F:transmembrane transporter activity"/>
    <property type="evidence" value="ECO:0007669"/>
    <property type="project" value="InterPro"/>
</dbReference>
<dbReference type="FunFam" id="1.20.1250.20:FF:000034">
    <property type="entry name" value="MFS general substrate transporter"/>
    <property type="match status" value="1"/>
</dbReference>
<feature type="transmembrane region" description="Helical" evidence="6">
    <location>
        <begin position="186"/>
        <end position="207"/>
    </location>
</feature>
<dbReference type="SUPFAM" id="SSF103473">
    <property type="entry name" value="MFS general substrate transporter"/>
    <property type="match status" value="1"/>
</dbReference>
<gene>
    <name evidence="8" type="ORF">DASC09_055700</name>
</gene>
<keyword evidence="9" id="KW-1185">Reference proteome</keyword>
<evidence type="ECO:0000256" key="4">
    <source>
        <dbReference type="ARBA" id="ARBA00022989"/>
    </source>
</evidence>
<feature type="transmembrane region" description="Helical" evidence="6">
    <location>
        <begin position="464"/>
        <end position="485"/>
    </location>
</feature>
<evidence type="ECO:0000256" key="3">
    <source>
        <dbReference type="ARBA" id="ARBA00022692"/>
    </source>
</evidence>
<dbReference type="InterPro" id="IPR020846">
    <property type="entry name" value="MFS_dom"/>
</dbReference>
<dbReference type="AlphaFoldDB" id="A0AAV5QU39"/>
<evidence type="ECO:0000256" key="5">
    <source>
        <dbReference type="ARBA" id="ARBA00023136"/>
    </source>
</evidence>
<dbReference type="PROSITE" id="PS50850">
    <property type="entry name" value="MFS"/>
    <property type="match status" value="1"/>
</dbReference>
<accession>A0AAV5QU39</accession>
<dbReference type="Gene3D" id="1.20.1250.20">
    <property type="entry name" value="MFS general substrate transporter like domains"/>
    <property type="match status" value="2"/>
</dbReference>
<evidence type="ECO:0000313" key="8">
    <source>
        <dbReference type="EMBL" id="GMM38231.1"/>
    </source>
</evidence>
<keyword evidence="4 6" id="KW-1133">Transmembrane helix</keyword>
<protein>
    <submittedName>
        <fullName evidence="8">Soa1 protein</fullName>
    </submittedName>
</protein>
<sequence length="523" mass="58500">MDAKSQSSLKIKEENFLEKTATGGDASTKYSTRIQSHMKPSEMFPNIDEKKLLRKLDWKLIPVVSTLYLLAFLDRGNVGNAKIEGLTEDIHLKGNEYNICLTIFFITYTIFEVPSNMMLKKLRPSIWLPFIMVVWGVVMTLMGLVQNYMGLFWARFALGIAEAGLFPGVAYYLTHWYCRHELNFRQSLFFSAASIAGAFSGLLAFGISKMDGVGGLEGWRWIFILEGLLTVVVAFGAFFVLYDFPDTATFLTEEERQFIIYRLQHDTNADSLDMANGDHSSSFFEPEVEEAQKKYFFQALKDWQIYSHILVYFGICVPLYATSLFLPTIIKNLGYTDTKAQLMSVPVYVTAAIFSVIQSLISDRSGKRSPFLLLNFATMAVGFAIAVACDPSSKPGAVYAGVYIGSVGIYQAFPTGVTWLANNLAGDYKRAVGMAMHIGIGNFGGAFSSNFYRSQDAPHYVLGHSLVLGFIGMGAIVTIFIMFAYSRINAKREEGIIEGKYKGYSAKDLAEMGDKNPYFKYRL</sequence>
<feature type="transmembrane region" description="Helical" evidence="6">
    <location>
        <begin position="309"/>
        <end position="330"/>
    </location>
</feature>
<feature type="transmembrane region" description="Helical" evidence="6">
    <location>
        <begin position="219"/>
        <end position="242"/>
    </location>
</feature>
<evidence type="ECO:0000256" key="1">
    <source>
        <dbReference type="ARBA" id="ARBA00004141"/>
    </source>
</evidence>
<feature type="transmembrane region" description="Helical" evidence="6">
    <location>
        <begin position="432"/>
        <end position="452"/>
    </location>
</feature>
<dbReference type="EMBL" id="BTFZ01000019">
    <property type="protein sequence ID" value="GMM38231.1"/>
    <property type="molecule type" value="Genomic_DNA"/>
</dbReference>
<evidence type="ECO:0000256" key="6">
    <source>
        <dbReference type="SAM" id="Phobius"/>
    </source>
</evidence>
<evidence type="ECO:0000259" key="7">
    <source>
        <dbReference type="PROSITE" id="PS50850"/>
    </source>
</evidence>
<dbReference type="InterPro" id="IPR011701">
    <property type="entry name" value="MFS"/>
</dbReference>
<dbReference type="PANTHER" id="PTHR43791">
    <property type="entry name" value="PERMEASE-RELATED"/>
    <property type="match status" value="1"/>
</dbReference>
<dbReference type="Proteomes" id="UP001360560">
    <property type="component" value="Unassembled WGS sequence"/>
</dbReference>
<dbReference type="PANTHER" id="PTHR43791:SF18">
    <property type="entry name" value="NICOTINIC ACID TRANSPORTER TNA1, PUTATIVE (AFU_ORTHOLOGUE AFUA_3G03820)-RELATED"/>
    <property type="match status" value="1"/>
</dbReference>